<evidence type="ECO:0000259" key="11">
    <source>
        <dbReference type="Pfam" id="PF23039"/>
    </source>
</evidence>
<accession>A0A087TKR2</accession>
<reference evidence="14 15" key="1">
    <citation type="submission" date="2013-11" db="EMBL/GenBank/DDBJ databases">
        <title>Genome sequencing of Stegodyphus mimosarum.</title>
        <authorList>
            <person name="Bechsgaard J."/>
        </authorList>
    </citation>
    <scope>NUCLEOTIDE SEQUENCE [LARGE SCALE GENOMIC DNA]</scope>
</reference>
<name>A0A087TKR2_STEMI</name>
<evidence type="ECO:0000256" key="2">
    <source>
        <dbReference type="ARBA" id="ARBA00006166"/>
    </source>
</evidence>
<dbReference type="Pfam" id="PF23487">
    <property type="entry name" value="Ig_TMEM132_6th"/>
    <property type="match status" value="1"/>
</dbReference>
<evidence type="ECO:0000259" key="12">
    <source>
        <dbReference type="Pfam" id="PF23486"/>
    </source>
</evidence>
<comment type="subcellular location">
    <subcellularLocation>
        <location evidence="1">Membrane</location>
        <topology evidence="1">Single-pass type I membrane protein</topology>
    </subcellularLocation>
</comment>
<keyword evidence="15" id="KW-1185">Reference proteome</keyword>
<dbReference type="InterPro" id="IPR055423">
    <property type="entry name" value="Ig_TMEM132_5th"/>
</dbReference>
<evidence type="ECO:0000256" key="4">
    <source>
        <dbReference type="ARBA" id="ARBA00022989"/>
    </source>
</evidence>
<evidence type="ECO:0000256" key="6">
    <source>
        <dbReference type="SAM" id="MobiDB-lite"/>
    </source>
</evidence>
<dbReference type="InterPro" id="IPR055421">
    <property type="entry name" value="TMEM132_3rd"/>
</dbReference>
<feature type="compositionally biased region" description="Polar residues" evidence="6">
    <location>
        <begin position="844"/>
        <end position="856"/>
    </location>
</feature>
<dbReference type="InterPro" id="IPR026307">
    <property type="entry name" value="TMEM132"/>
</dbReference>
<evidence type="ECO:0000259" key="9">
    <source>
        <dbReference type="Pfam" id="PF15706"/>
    </source>
</evidence>
<dbReference type="OMA" id="CVALYAQ"/>
<protein>
    <submittedName>
        <fullName evidence="14">Transmembrane protein 132C</fullName>
    </submittedName>
</protein>
<dbReference type="Proteomes" id="UP000054359">
    <property type="component" value="Unassembled WGS sequence"/>
</dbReference>
<dbReference type="EMBL" id="KK115673">
    <property type="protein sequence ID" value="KFM65701.1"/>
    <property type="molecule type" value="Genomic_DNA"/>
</dbReference>
<sequence length="1158" mass="127870">MSERMFFLLIFLYAVAAGNGKVDVTLDGRDGGFFLRTHPSDDRIIGSPDDEEEIRRFTLLHSNAPVTLRSQFGPFVAKQIVHSASSLPRSNDSSSGDARIESLLQFTGDITARLVTREVRRDRPVLRVLFHSARASDPKRRPGNVPTAEDATEGGKMAVADSLCVVLYVHNRDQHLMAACSPSESRDGVCLAQATLPVSWWPPLESPAWKSPKTQKTWVRVEYAILQGGSLECSDTTALPVAVPAGLPSVYLEEVPLSGAHGSYEEVKSDDVVRILVPQSPVYPRSKVYVPVYLQPNPAYPPYVFVIRARVKNGLRILGAQVSSSSHWSITVDINPRQTIATVTAFVKDTSTKAPQDGADMSAQEVFTWLFEVEEGATYNDNGRITWQLRYMLDSNMAEQYDFDDDNAKITSRLDIHKDDVQAVLPIAKSNQLLNTAVLNGRQVSQPMKVFVVSQAGKVGDVTLQSSCHAADESILKVSPSCTSVYLDGSEIRGSQNASILVKYGTYTGQAHFLVWMPELPLTIRISDTKLSQIKGWRTPHLQRGKPVTSLSFQSGRSNAGHRSNFATSSLAKNDRWIDKEDFDIVCRLRYQQGNIEVYTRFFSVDHNSGRESYLLSRKAELRITELVSPFLRVADMRIATLQGTIVRGMQSGRTEVQVLSPITGRVSGAKEVRVGTDKETITHLEVTVVTGLQLTVTPEESLPGVFIAQTSVNHKLTSQYQEGLLNIKLHFSDGTSSLLADITDTDYHLSVDTFDSGVVAFAPMAGLHHPRVIAIGKGKGDLLHVTLELAERCQKRRSQPLAMAYAYIDVDFSNEKTVMNDVRIKLSKNSADTGRKRSDHIDSFSSSGAGDTGESYISSNDASSILYQDAISHRGKSHYHEPAVQARQNLVHPSDLTPLEIGMYALLGVFCLAILVFLVSCSVFAVRYRRKQVPPVTATGDSVAHAHDWVWLGRATLERNSVNTRCSQTLVPMADFNGNHQSDSLDTNTLKVQRREKKIGTRQIGSGCRSSNLSFPGSEISIRITTNPQELREEEMAMLEKGTSTCIPSSVAQTGIPNNVASSTVSREKRVRIVTNPVPPPLPPGNPLKLFPAHPPPPIPPHRNFPPPVPPHQRHLREFQMGRFRGPATDAEWEAVAQGMNYDQLIEYFENLKESNA</sequence>
<keyword evidence="8" id="KW-0732">Signal</keyword>
<dbReference type="InterPro" id="IPR055424">
    <property type="entry name" value="Ig_TMEM132_6th"/>
</dbReference>
<dbReference type="Pfam" id="PF23039">
    <property type="entry name" value="TMEM132_3rd"/>
    <property type="match status" value="1"/>
</dbReference>
<feature type="signal peptide" evidence="8">
    <location>
        <begin position="1"/>
        <end position="17"/>
    </location>
</feature>
<dbReference type="Pfam" id="PF16070">
    <property type="entry name" value="Ig_TMEM132_4th"/>
    <property type="match status" value="1"/>
</dbReference>
<proteinExistence type="inferred from homology"/>
<evidence type="ECO:0000256" key="5">
    <source>
        <dbReference type="ARBA" id="ARBA00023136"/>
    </source>
</evidence>
<feature type="domain" description="Transmembrane protein TMEM132 C-terminal" evidence="9">
    <location>
        <begin position="881"/>
        <end position="957"/>
    </location>
</feature>
<feature type="chain" id="PRO_5001829814" evidence="8">
    <location>
        <begin position="18"/>
        <end position="1158"/>
    </location>
</feature>
<evidence type="ECO:0000313" key="15">
    <source>
        <dbReference type="Proteomes" id="UP000054359"/>
    </source>
</evidence>
<feature type="domain" description="Transmembrane protein TMEM132 cohesin-like" evidence="11">
    <location>
        <begin position="265"/>
        <end position="396"/>
    </location>
</feature>
<evidence type="ECO:0000256" key="3">
    <source>
        <dbReference type="ARBA" id="ARBA00022692"/>
    </source>
</evidence>
<evidence type="ECO:0000259" key="10">
    <source>
        <dbReference type="Pfam" id="PF16070"/>
    </source>
</evidence>
<dbReference type="InterPro" id="IPR031437">
    <property type="entry name" value="Ig_TMEM132_4th"/>
</dbReference>
<dbReference type="Pfam" id="PF15706">
    <property type="entry name" value="TMEM132_C"/>
    <property type="match status" value="1"/>
</dbReference>
<evidence type="ECO:0000256" key="8">
    <source>
        <dbReference type="SAM" id="SignalP"/>
    </source>
</evidence>
<dbReference type="GO" id="GO:0016020">
    <property type="term" value="C:membrane"/>
    <property type="evidence" value="ECO:0007669"/>
    <property type="project" value="UniProtKB-SubCell"/>
</dbReference>
<feature type="compositionally biased region" description="Basic and acidic residues" evidence="6">
    <location>
        <begin position="834"/>
        <end position="843"/>
    </location>
</feature>
<keyword evidence="5 7" id="KW-0472">Membrane</keyword>
<dbReference type="STRING" id="407821.A0A087TKR2"/>
<feature type="domain" description="Transmembrane protein TMEM132 sixth" evidence="13">
    <location>
        <begin position="681"/>
        <end position="796"/>
    </location>
</feature>
<dbReference type="InterPro" id="IPR031436">
    <property type="entry name" value="TMEM132_C"/>
</dbReference>
<feature type="domain" description="Transmembrane protein TMEM132 fifth" evidence="12">
    <location>
        <begin position="524"/>
        <end position="679"/>
    </location>
</feature>
<keyword evidence="3 7" id="KW-0812">Transmembrane</keyword>
<evidence type="ECO:0000313" key="14">
    <source>
        <dbReference type="EMBL" id="KFM65701.1"/>
    </source>
</evidence>
<evidence type="ECO:0000256" key="1">
    <source>
        <dbReference type="ARBA" id="ARBA00004479"/>
    </source>
</evidence>
<gene>
    <name evidence="14" type="ORF">X975_14542</name>
</gene>
<comment type="similarity">
    <text evidence="2">Belongs to the TMEM132 family.</text>
</comment>
<dbReference type="Pfam" id="PF23486">
    <property type="entry name" value="Ig_TMEM132_5th"/>
    <property type="match status" value="1"/>
</dbReference>
<organism evidence="14 15">
    <name type="scientific">Stegodyphus mimosarum</name>
    <name type="common">African social velvet spider</name>
    <dbReference type="NCBI Taxonomy" id="407821"/>
    <lineage>
        <taxon>Eukaryota</taxon>
        <taxon>Metazoa</taxon>
        <taxon>Ecdysozoa</taxon>
        <taxon>Arthropoda</taxon>
        <taxon>Chelicerata</taxon>
        <taxon>Arachnida</taxon>
        <taxon>Araneae</taxon>
        <taxon>Araneomorphae</taxon>
        <taxon>Entelegynae</taxon>
        <taxon>Eresoidea</taxon>
        <taxon>Eresidae</taxon>
        <taxon>Stegodyphus</taxon>
    </lineage>
</organism>
<feature type="non-terminal residue" evidence="14">
    <location>
        <position position="1158"/>
    </location>
</feature>
<feature type="region of interest" description="Disordered" evidence="6">
    <location>
        <begin position="833"/>
        <end position="856"/>
    </location>
</feature>
<feature type="transmembrane region" description="Helical" evidence="7">
    <location>
        <begin position="902"/>
        <end position="927"/>
    </location>
</feature>
<keyword evidence="4 7" id="KW-1133">Transmembrane helix</keyword>
<dbReference type="AlphaFoldDB" id="A0A087TKR2"/>
<evidence type="ECO:0000256" key="7">
    <source>
        <dbReference type="SAM" id="Phobius"/>
    </source>
</evidence>
<evidence type="ECO:0000259" key="13">
    <source>
        <dbReference type="Pfam" id="PF23487"/>
    </source>
</evidence>
<dbReference type="PANTHER" id="PTHR13388:SF11">
    <property type="entry name" value="DETONATOR, ISOFORM E"/>
    <property type="match status" value="1"/>
</dbReference>
<dbReference type="PANTHER" id="PTHR13388">
    <property type="entry name" value="DETONATOR, ISOFORM E"/>
    <property type="match status" value="1"/>
</dbReference>
<dbReference type="OrthoDB" id="10026202at2759"/>
<feature type="domain" description="Transmembrane protein family 132 fourth" evidence="10">
    <location>
        <begin position="423"/>
        <end position="520"/>
    </location>
</feature>